<evidence type="ECO:0000313" key="3">
    <source>
        <dbReference type="Proteomes" id="UP000276215"/>
    </source>
</evidence>
<proteinExistence type="predicted"/>
<dbReference type="GO" id="GO:0030479">
    <property type="term" value="C:actin cortical patch"/>
    <property type="evidence" value="ECO:0007669"/>
    <property type="project" value="TreeGrafter"/>
</dbReference>
<dbReference type="PANTHER" id="PTHR28208:SF1">
    <property type="entry name" value="FILAMENT ORGANIZATION PROTEIN APP1-LIKE, PUTATIVE (AFU_ORTHOLOGUE AFUA_1G06650)-RELATED"/>
    <property type="match status" value="1"/>
</dbReference>
<evidence type="ECO:0000313" key="2">
    <source>
        <dbReference type="EMBL" id="RPB00699.1"/>
    </source>
</evidence>
<sequence>MSSTESTTGAATTTLKMAWLLSFLNNLRLRLGLGRTSPTPVTKYQEVWLFDNTAFPTPRQPGKWSAEFVAAYFEEDSGSDAAKVVAEIADLLGFAGDKEAEGRIAERVEPFLNLILAGKYVDVAFGGEAGEGRVNDGAGILRLGSVTGYGISVNELALPGEGYVDDQVVESSAVFVEGKAAMRTAFAGEDGWGVISDIDDTIKISEVRNRVSLLKHTFVGTPTPVPGMPELYQAIQSRLHKPVWFYLSASPYNLYPLLRSFTSSHFPHGQLILREMTWMELESFVVSLTVGTQRYKEERIRRVLAWLPQRRWLLVGDSTQTDPEAYATIYKEFRERVGAIWIRLVKGVDEEKEKQLNSVKRFEKAFDGVPSHVWRTFELPGELEGCAGEL</sequence>
<dbReference type="AlphaFoldDB" id="A0A3N4JUJ5"/>
<reference evidence="2 3" key="1">
    <citation type="journal article" date="2018" name="Nat. Ecol. Evol.">
        <title>Pezizomycetes genomes reveal the molecular basis of ectomycorrhizal truffle lifestyle.</title>
        <authorList>
            <person name="Murat C."/>
            <person name="Payen T."/>
            <person name="Noel B."/>
            <person name="Kuo A."/>
            <person name="Morin E."/>
            <person name="Chen J."/>
            <person name="Kohler A."/>
            <person name="Krizsan K."/>
            <person name="Balestrini R."/>
            <person name="Da Silva C."/>
            <person name="Montanini B."/>
            <person name="Hainaut M."/>
            <person name="Levati E."/>
            <person name="Barry K.W."/>
            <person name="Belfiori B."/>
            <person name="Cichocki N."/>
            <person name="Clum A."/>
            <person name="Dockter R.B."/>
            <person name="Fauchery L."/>
            <person name="Guy J."/>
            <person name="Iotti M."/>
            <person name="Le Tacon F."/>
            <person name="Lindquist E.A."/>
            <person name="Lipzen A."/>
            <person name="Malagnac F."/>
            <person name="Mello A."/>
            <person name="Molinier V."/>
            <person name="Miyauchi S."/>
            <person name="Poulain J."/>
            <person name="Riccioni C."/>
            <person name="Rubini A."/>
            <person name="Sitrit Y."/>
            <person name="Splivallo R."/>
            <person name="Traeger S."/>
            <person name="Wang M."/>
            <person name="Zifcakova L."/>
            <person name="Wipf D."/>
            <person name="Zambonelli A."/>
            <person name="Paolocci F."/>
            <person name="Nowrousian M."/>
            <person name="Ottonello S."/>
            <person name="Baldrian P."/>
            <person name="Spatafora J.W."/>
            <person name="Henrissat B."/>
            <person name="Nagy L.G."/>
            <person name="Aury J.M."/>
            <person name="Wincker P."/>
            <person name="Grigoriev I.V."/>
            <person name="Bonfante P."/>
            <person name="Martin F.M."/>
        </authorList>
    </citation>
    <scope>NUCLEOTIDE SEQUENCE [LARGE SCALE GENOMIC DNA]</scope>
    <source>
        <strain evidence="2 3">120613-1</strain>
    </source>
</reference>
<dbReference type="GO" id="GO:0008195">
    <property type="term" value="F:phosphatidate phosphatase activity"/>
    <property type="evidence" value="ECO:0007669"/>
    <property type="project" value="InterPro"/>
</dbReference>
<dbReference type="Proteomes" id="UP000276215">
    <property type="component" value="Unassembled WGS sequence"/>
</dbReference>
<organism evidence="2 3">
    <name type="scientific">Choiromyces venosus 120613-1</name>
    <dbReference type="NCBI Taxonomy" id="1336337"/>
    <lineage>
        <taxon>Eukaryota</taxon>
        <taxon>Fungi</taxon>
        <taxon>Dikarya</taxon>
        <taxon>Ascomycota</taxon>
        <taxon>Pezizomycotina</taxon>
        <taxon>Pezizomycetes</taxon>
        <taxon>Pezizales</taxon>
        <taxon>Tuberaceae</taxon>
        <taxon>Choiromyces</taxon>
    </lineage>
</organism>
<feature type="domain" description="Phosphatidate phosphatase APP1 catalytic" evidence="1">
    <location>
        <begin position="192"/>
        <end position="343"/>
    </location>
</feature>
<dbReference type="PANTHER" id="PTHR28208">
    <property type="entry name" value="PHOSPHATIDATE PHOSPHATASE APP1"/>
    <property type="match status" value="1"/>
</dbReference>
<dbReference type="InterPro" id="IPR019236">
    <property type="entry name" value="APP1_cat"/>
</dbReference>
<name>A0A3N4JUJ5_9PEZI</name>
<gene>
    <name evidence="2" type="ORF">L873DRAFT_1804784</name>
</gene>
<dbReference type="Pfam" id="PF09949">
    <property type="entry name" value="APP1_cat"/>
    <property type="match status" value="1"/>
</dbReference>
<protein>
    <recommendedName>
        <fullName evidence="1">Phosphatidate phosphatase APP1 catalytic domain-containing protein</fullName>
    </recommendedName>
</protein>
<evidence type="ECO:0000259" key="1">
    <source>
        <dbReference type="Pfam" id="PF09949"/>
    </source>
</evidence>
<dbReference type="STRING" id="1336337.A0A3N4JUJ5"/>
<dbReference type="EMBL" id="ML120378">
    <property type="protein sequence ID" value="RPB00699.1"/>
    <property type="molecule type" value="Genomic_DNA"/>
</dbReference>
<accession>A0A3N4JUJ5</accession>
<dbReference type="InterPro" id="IPR052935">
    <property type="entry name" value="Mg2+_PAP"/>
</dbReference>
<dbReference type="OrthoDB" id="414243at2759"/>
<keyword evidence="3" id="KW-1185">Reference proteome</keyword>